<dbReference type="EMBL" id="CH916368">
    <property type="protein sequence ID" value="EDW04154.1"/>
    <property type="molecule type" value="Genomic_DNA"/>
</dbReference>
<dbReference type="Proteomes" id="UP000001070">
    <property type="component" value="Unassembled WGS sequence"/>
</dbReference>
<dbReference type="HOGENOM" id="CLU_2429350_0_0_1"/>
<feature type="region of interest" description="Disordered" evidence="1">
    <location>
        <begin position="1"/>
        <end position="25"/>
    </location>
</feature>
<organism evidence="3">
    <name type="scientific">Drosophila grimshawi</name>
    <name type="common">Hawaiian fruit fly</name>
    <name type="synonym">Idiomyia grimshawi</name>
    <dbReference type="NCBI Taxonomy" id="7222"/>
    <lineage>
        <taxon>Eukaryota</taxon>
        <taxon>Metazoa</taxon>
        <taxon>Ecdysozoa</taxon>
        <taxon>Arthropoda</taxon>
        <taxon>Hexapoda</taxon>
        <taxon>Insecta</taxon>
        <taxon>Pterygota</taxon>
        <taxon>Neoptera</taxon>
        <taxon>Endopterygota</taxon>
        <taxon>Diptera</taxon>
        <taxon>Brachycera</taxon>
        <taxon>Muscomorpha</taxon>
        <taxon>Ephydroidea</taxon>
        <taxon>Drosophilidae</taxon>
        <taxon>Drosophila</taxon>
        <taxon>Hawaiian Drosophila</taxon>
    </lineage>
</organism>
<evidence type="ECO:0000256" key="1">
    <source>
        <dbReference type="SAM" id="MobiDB-lite"/>
    </source>
</evidence>
<reference evidence="2 3" key="1">
    <citation type="journal article" date="2007" name="Nature">
        <title>Evolution of genes and genomes on the Drosophila phylogeny.</title>
        <authorList>
            <consortium name="Drosophila 12 Genomes Consortium"/>
            <person name="Clark A.G."/>
            <person name="Eisen M.B."/>
            <person name="Smith D.R."/>
            <person name="Bergman C.M."/>
            <person name="Oliver B."/>
            <person name="Markow T.A."/>
            <person name="Kaufman T.C."/>
            <person name="Kellis M."/>
            <person name="Gelbart W."/>
            <person name="Iyer V.N."/>
            <person name="Pollard D.A."/>
            <person name="Sackton T.B."/>
            <person name="Larracuente A.M."/>
            <person name="Singh N.D."/>
            <person name="Abad J.P."/>
            <person name="Abt D.N."/>
            <person name="Adryan B."/>
            <person name="Aguade M."/>
            <person name="Akashi H."/>
            <person name="Anderson W.W."/>
            <person name="Aquadro C.F."/>
            <person name="Ardell D.H."/>
            <person name="Arguello R."/>
            <person name="Artieri C.G."/>
            <person name="Barbash D.A."/>
            <person name="Barker D."/>
            <person name="Barsanti P."/>
            <person name="Batterham P."/>
            <person name="Batzoglou S."/>
            <person name="Begun D."/>
            <person name="Bhutkar A."/>
            <person name="Blanco E."/>
            <person name="Bosak S.A."/>
            <person name="Bradley R.K."/>
            <person name="Brand A.D."/>
            <person name="Brent M.R."/>
            <person name="Brooks A.N."/>
            <person name="Brown R.H."/>
            <person name="Butlin R.K."/>
            <person name="Caggese C."/>
            <person name="Calvi B.R."/>
            <person name="Bernardo de Carvalho A."/>
            <person name="Caspi A."/>
            <person name="Castrezana S."/>
            <person name="Celniker S.E."/>
            <person name="Chang J.L."/>
            <person name="Chapple C."/>
            <person name="Chatterji S."/>
            <person name="Chinwalla A."/>
            <person name="Civetta A."/>
            <person name="Clifton S.W."/>
            <person name="Comeron J.M."/>
            <person name="Costello J.C."/>
            <person name="Coyne J.A."/>
            <person name="Daub J."/>
            <person name="David R.G."/>
            <person name="Delcher A.L."/>
            <person name="Delehaunty K."/>
            <person name="Do C.B."/>
            <person name="Ebling H."/>
            <person name="Edwards K."/>
            <person name="Eickbush T."/>
            <person name="Evans J.D."/>
            <person name="Filipski A."/>
            <person name="Findeiss S."/>
            <person name="Freyhult E."/>
            <person name="Fulton L."/>
            <person name="Fulton R."/>
            <person name="Garcia A.C."/>
            <person name="Gardiner A."/>
            <person name="Garfield D.A."/>
            <person name="Garvin B.E."/>
            <person name="Gibson G."/>
            <person name="Gilbert D."/>
            <person name="Gnerre S."/>
            <person name="Godfrey J."/>
            <person name="Good R."/>
            <person name="Gotea V."/>
            <person name="Gravely B."/>
            <person name="Greenberg A.J."/>
            <person name="Griffiths-Jones S."/>
            <person name="Gross S."/>
            <person name="Guigo R."/>
            <person name="Gustafson E.A."/>
            <person name="Haerty W."/>
            <person name="Hahn M.W."/>
            <person name="Halligan D.L."/>
            <person name="Halpern A.L."/>
            <person name="Halter G.M."/>
            <person name="Han M.V."/>
            <person name="Heger A."/>
            <person name="Hillier L."/>
            <person name="Hinrichs A.S."/>
            <person name="Holmes I."/>
            <person name="Hoskins R.A."/>
            <person name="Hubisz M.J."/>
            <person name="Hultmark D."/>
            <person name="Huntley M.A."/>
            <person name="Jaffe D.B."/>
            <person name="Jagadeeshan S."/>
            <person name="Jeck W.R."/>
            <person name="Johnson J."/>
            <person name="Jones C.D."/>
            <person name="Jordan W.C."/>
            <person name="Karpen G.H."/>
            <person name="Kataoka E."/>
            <person name="Keightley P.D."/>
            <person name="Kheradpour P."/>
            <person name="Kirkness E.F."/>
            <person name="Koerich L.B."/>
            <person name="Kristiansen K."/>
            <person name="Kudrna D."/>
            <person name="Kulathinal R.J."/>
            <person name="Kumar S."/>
            <person name="Kwok R."/>
            <person name="Lander E."/>
            <person name="Langley C.H."/>
            <person name="Lapoint R."/>
            <person name="Lazzaro B.P."/>
            <person name="Lee S.J."/>
            <person name="Levesque L."/>
            <person name="Li R."/>
            <person name="Lin C.F."/>
            <person name="Lin M.F."/>
            <person name="Lindblad-Toh K."/>
            <person name="Llopart A."/>
            <person name="Long M."/>
            <person name="Low L."/>
            <person name="Lozovsky E."/>
            <person name="Lu J."/>
            <person name="Luo M."/>
            <person name="Machado C.A."/>
            <person name="Makalowski W."/>
            <person name="Marzo M."/>
            <person name="Matsuda M."/>
            <person name="Matzkin L."/>
            <person name="McAllister B."/>
            <person name="McBride C.S."/>
            <person name="McKernan B."/>
            <person name="McKernan K."/>
            <person name="Mendez-Lago M."/>
            <person name="Minx P."/>
            <person name="Mollenhauer M.U."/>
            <person name="Montooth K."/>
            <person name="Mount S.M."/>
            <person name="Mu X."/>
            <person name="Myers E."/>
            <person name="Negre B."/>
            <person name="Newfeld S."/>
            <person name="Nielsen R."/>
            <person name="Noor M.A."/>
            <person name="O'Grady P."/>
            <person name="Pachter L."/>
            <person name="Papaceit M."/>
            <person name="Parisi M.J."/>
            <person name="Parisi M."/>
            <person name="Parts L."/>
            <person name="Pedersen J.S."/>
            <person name="Pesole G."/>
            <person name="Phillippy A.M."/>
            <person name="Ponting C.P."/>
            <person name="Pop M."/>
            <person name="Porcelli D."/>
            <person name="Powell J.R."/>
            <person name="Prohaska S."/>
            <person name="Pruitt K."/>
            <person name="Puig M."/>
            <person name="Quesneville H."/>
            <person name="Ram K.R."/>
            <person name="Rand D."/>
            <person name="Rasmussen M.D."/>
            <person name="Reed L.K."/>
            <person name="Reenan R."/>
            <person name="Reily A."/>
            <person name="Remington K.A."/>
            <person name="Rieger T.T."/>
            <person name="Ritchie M.G."/>
            <person name="Robin C."/>
            <person name="Rogers Y.H."/>
            <person name="Rohde C."/>
            <person name="Rozas J."/>
            <person name="Rubenfield M.J."/>
            <person name="Ruiz A."/>
            <person name="Russo S."/>
            <person name="Salzberg S.L."/>
            <person name="Sanchez-Gracia A."/>
            <person name="Saranga D.J."/>
            <person name="Sato H."/>
            <person name="Schaeffer S.W."/>
            <person name="Schatz M.C."/>
            <person name="Schlenke T."/>
            <person name="Schwartz R."/>
            <person name="Segarra C."/>
            <person name="Singh R.S."/>
            <person name="Sirot L."/>
            <person name="Sirota M."/>
            <person name="Sisneros N.B."/>
            <person name="Smith C.D."/>
            <person name="Smith T.F."/>
            <person name="Spieth J."/>
            <person name="Stage D.E."/>
            <person name="Stark A."/>
            <person name="Stephan W."/>
            <person name="Strausberg R.L."/>
            <person name="Strempel S."/>
            <person name="Sturgill D."/>
            <person name="Sutton G."/>
            <person name="Sutton G.G."/>
            <person name="Tao W."/>
            <person name="Teichmann S."/>
            <person name="Tobari Y.N."/>
            <person name="Tomimura Y."/>
            <person name="Tsolas J.M."/>
            <person name="Valente V.L."/>
            <person name="Venter E."/>
            <person name="Venter J.C."/>
            <person name="Vicario S."/>
            <person name="Vieira F.G."/>
            <person name="Vilella A.J."/>
            <person name="Villasante A."/>
            <person name="Walenz B."/>
            <person name="Wang J."/>
            <person name="Wasserman M."/>
            <person name="Watts T."/>
            <person name="Wilson D."/>
            <person name="Wilson R.K."/>
            <person name="Wing R.A."/>
            <person name="Wolfner M.F."/>
            <person name="Wong A."/>
            <person name="Wong G.K."/>
            <person name="Wu C.I."/>
            <person name="Wu G."/>
            <person name="Yamamoto D."/>
            <person name="Yang H.P."/>
            <person name="Yang S.P."/>
            <person name="Yorke J.A."/>
            <person name="Yoshida K."/>
            <person name="Zdobnov E."/>
            <person name="Zhang P."/>
            <person name="Zhang Y."/>
            <person name="Zimin A.V."/>
            <person name="Baldwin J."/>
            <person name="Abdouelleil A."/>
            <person name="Abdulkadir J."/>
            <person name="Abebe A."/>
            <person name="Abera B."/>
            <person name="Abreu J."/>
            <person name="Acer S.C."/>
            <person name="Aftuck L."/>
            <person name="Alexander A."/>
            <person name="An P."/>
            <person name="Anderson E."/>
            <person name="Anderson S."/>
            <person name="Arachi H."/>
            <person name="Azer M."/>
            <person name="Bachantsang P."/>
            <person name="Barry A."/>
            <person name="Bayul T."/>
            <person name="Berlin A."/>
            <person name="Bessette D."/>
            <person name="Bloom T."/>
            <person name="Blye J."/>
            <person name="Boguslavskiy L."/>
            <person name="Bonnet C."/>
            <person name="Boukhgalter B."/>
            <person name="Bourzgui I."/>
            <person name="Brown A."/>
            <person name="Cahill P."/>
            <person name="Channer S."/>
            <person name="Cheshatsang Y."/>
            <person name="Chuda L."/>
            <person name="Citroen M."/>
            <person name="Collymore A."/>
            <person name="Cooke P."/>
            <person name="Costello M."/>
            <person name="D'Aco K."/>
            <person name="Daza R."/>
            <person name="De Haan G."/>
            <person name="DeGray S."/>
            <person name="DeMaso C."/>
            <person name="Dhargay N."/>
            <person name="Dooley K."/>
            <person name="Dooley E."/>
            <person name="Doricent M."/>
            <person name="Dorje P."/>
            <person name="Dorjee K."/>
            <person name="Dupes A."/>
            <person name="Elong R."/>
            <person name="Falk J."/>
            <person name="Farina A."/>
            <person name="Faro S."/>
            <person name="Ferguson D."/>
            <person name="Fisher S."/>
            <person name="Foley C.D."/>
            <person name="Franke A."/>
            <person name="Friedrich D."/>
            <person name="Gadbois L."/>
            <person name="Gearin G."/>
            <person name="Gearin C.R."/>
            <person name="Giannoukos G."/>
            <person name="Goode T."/>
            <person name="Graham J."/>
            <person name="Grandbois E."/>
            <person name="Grewal S."/>
            <person name="Gyaltsen K."/>
            <person name="Hafez N."/>
            <person name="Hagos B."/>
            <person name="Hall J."/>
            <person name="Henson C."/>
            <person name="Hollinger A."/>
            <person name="Honan T."/>
            <person name="Huard M.D."/>
            <person name="Hughes L."/>
            <person name="Hurhula B."/>
            <person name="Husby M.E."/>
            <person name="Kamat A."/>
            <person name="Kanga B."/>
            <person name="Kashin S."/>
            <person name="Khazanovich D."/>
            <person name="Kisner P."/>
            <person name="Lance K."/>
            <person name="Lara M."/>
            <person name="Lee W."/>
            <person name="Lennon N."/>
            <person name="Letendre F."/>
            <person name="LeVine R."/>
            <person name="Lipovsky A."/>
            <person name="Liu X."/>
            <person name="Liu J."/>
            <person name="Liu S."/>
            <person name="Lokyitsang T."/>
            <person name="Lokyitsang Y."/>
            <person name="Lubonja R."/>
            <person name="Lui A."/>
            <person name="MacDonald P."/>
            <person name="Magnisalis V."/>
            <person name="Maru K."/>
            <person name="Matthews C."/>
            <person name="McCusker W."/>
            <person name="McDonough S."/>
            <person name="Mehta T."/>
            <person name="Meldrim J."/>
            <person name="Meneus L."/>
            <person name="Mihai O."/>
            <person name="Mihalev A."/>
            <person name="Mihova T."/>
            <person name="Mittelman R."/>
            <person name="Mlenga V."/>
            <person name="Montmayeur A."/>
            <person name="Mulrain L."/>
            <person name="Navidi A."/>
            <person name="Naylor J."/>
            <person name="Negash T."/>
            <person name="Nguyen T."/>
            <person name="Nguyen N."/>
            <person name="Nicol R."/>
            <person name="Norbu C."/>
            <person name="Norbu N."/>
            <person name="Novod N."/>
            <person name="O'Neill B."/>
            <person name="Osman S."/>
            <person name="Markiewicz E."/>
            <person name="Oyono O.L."/>
            <person name="Patti C."/>
            <person name="Phunkhang P."/>
            <person name="Pierre F."/>
            <person name="Priest M."/>
            <person name="Raghuraman S."/>
            <person name="Rege F."/>
            <person name="Reyes R."/>
            <person name="Rise C."/>
            <person name="Rogov P."/>
            <person name="Ross K."/>
            <person name="Ryan E."/>
            <person name="Settipalli S."/>
            <person name="Shea T."/>
            <person name="Sherpa N."/>
            <person name="Shi L."/>
            <person name="Shih D."/>
            <person name="Sparrow T."/>
            <person name="Spaulding J."/>
            <person name="Stalker J."/>
            <person name="Stange-Thomann N."/>
            <person name="Stavropoulos S."/>
            <person name="Stone C."/>
            <person name="Strader C."/>
            <person name="Tesfaye S."/>
            <person name="Thomson T."/>
            <person name="Thoulutsang Y."/>
            <person name="Thoulutsang D."/>
            <person name="Topham K."/>
            <person name="Topping I."/>
            <person name="Tsamla T."/>
            <person name="Vassiliev H."/>
            <person name="Vo A."/>
            <person name="Wangchuk T."/>
            <person name="Wangdi T."/>
            <person name="Weiand M."/>
            <person name="Wilkinson J."/>
            <person name="Wilson A."/>
            <person name="Yadav S."/>
            <person name="Young G."/>
            <person name="Yu Q."/>
            <person name="Zembek L."/>
            <person name="Zhong D."/>
            <person name="Zimmer A."/>
            <person name="Zwirko Z."/>
            <person name="Jaffe D.B."/>
            <person name="Alvarez P."/>
            <person name="Brockman W."/>
            <person name="Butler J."/>
            <person name="Chin C."/>
            <person name="Gnerre S."/>
            <person name="Grabherr M."/>
            <person name="Kleber M."/>
            <person name="Mauceli E."/>
            <person name="MacCallum I."/>
        </authorList>
    </citation>
    <scope>NUCLEOTIDE SEQUENCE [LARGE SCALE GENOMIC DNA]</scope>
    <source>
        <strain evidence="3">Tucson 15287-2541.00</strain>
    </source>
</reference>
<evidence type="ECO:0000313" key="2">
    <source>
        <dbReference type="EMBL" id="EDW04154.1"/>
    </source>
</evidence>
<feature type="compositionally biased region" description="Gly residues" evidence="1">
    <location>
        <begin position="7"/>
        <end position="19"/>
    </location>
</feature>
<sequence length="91" mass="9743">MLTFNRRGGGGSGGGGGGRTWSMTINPGSQELATKIEGDNIDVDNATMRLRSAHSERVTVDTVDKQWKHGHMAKAQTLLSRLCSVSGSQRN</sequence>
<gene>
    <name evidence="2" type="primary">Dgri\GH11644</name>
    <name evidence="2" type="ORF">Dgri_GH11644</name>
</gene>
<protein>
    <submittedName>
        <fullName evidence="2">GH11644</fullName>
    </submittedName>
</protein>
<keyword evidence="3" id="KW-1185">Reference proteome</keyword>
<dbReference type="InParanoid" id="B4JCC1"/>
<proteinExistence type="predicted"/>
<evidence type="ECO:0000313" key="3">
    <source>
        <dbReference type="Proteomes" id="UP000001070"/>
    </source>
</evidence>
<dbReference type="AlphaFoldDB" id="B4JCC1"/>
<name>B4JCC1_DROGR</name>
<accession>B4JCC1</accession>